<reference evidence="1" key="2">
    <citation type="submission" date="2014-03" db="EMBL/GenBank/DDBJ databases">
        <title>Candidatus Competibacter-lineage genomes retrieved from metagenomes reveal functional metabolic diversity.</title>
        <authorList>
            <person name="McIlroy S.J."/>
            <person name="Albertsen M."/>
            <person name="Andresen E.K."/>
            <person name="Saunders A.M."/>
            <person name="Kristiansen R."/>
            <person name="Stokholm-Bjerregaard M."/>
            <person name="Nielsen K.L."/>
            <person name="Nielsen P.H."/>
        </authorList>
    </citation>
    <scope>NUCLEOTIDE SEQUENCE</scope>
    <source>
        <strain evidence="1">Run_A_D11</strain>
    </source>
</reference>
<dbReference type="Proteomes" id="UP000035760">
    <property type="component" value="Unassembled WGS sequence"/>
</dbReference>
<dbReference type="InterPro" id="IPR021341">
    <property type="entry name" value="DUF2958"/>
</dbReference>
<sequence>MELITEEQRKKMLENGEKTKANHTGNHWPVVKLFTPDANCTWLLSELDPDDPDIAFGLCDLGLGFPELGYVSITELKNIRGKLGLPVERDLHFTPSKSLESYAEATNQPGSITQGEKSFQASDLSEEFIDRADSIFSHCGDLVHYSSILHYQIEETGWPTHSLSADEYKRQAKETEGHAREEALKMNPAQLIVTIKVLAEALYEMHTEPLRKELSLESDKPSTPR</sequence>
<evidence type="ECO:0000313" key="1">
    <source>
        <dbReference type="EMBL" id="CDI03013.1"/>
    </source>
</evidence>
<gene>
    <name evidence="1" type="ORF">BN873_370012</name>
</gene>
<protein>
    <recommendedName>
        <fullName evidence="3">DUF2958 domain-containing protein</fullName>
    </recommendedName>
</protein>
<dbReference type="EMBL" id="CBTJ020000044">
    <property type="protein sequence ID" value="CDI03013.1"/>
    <property type="molecule type" value="Genomic_DNA"/>
</dbReference>
<name>W6MDK3_9GAMM</name>
<reference evidence="1" key="1">
    <citation type="submission" date="2013-07" db="EMBL/GenBank/DDBJ databases">
        <authorList>
            <person name="McIlroy S."/>
        </authorList>
    </citation>
    <scope>NUCLEOTIDE SEQUENCE [LARGE SCALE GENOMIC DNA]</scope>
    <source>
        <strain evidence="1">Run_A_D11</strain>
    </source>
</reference>
<dbReference type="Pfam" id="PF11171">
    <property type="entry name" value="DUF2958"/>
    <property type="match status" value="1"/>
</dbReference>
<organism evidence="1 2">
    <name type="scientific">Candidatus Competibacter denitrificans Run_A_D11</name>
    <dbReference type="NCBI Taxonomy" id="1400863"/>
    <lineage>
        <taxon>Bacteria</taxon>
        <taxon>Pseudomonadati</taxon>
        <taxon>Pseudomonadota</taxon>
        <taxon>Gammaproteobacteria</taxon>
        <taxon>Candidatus Competibacteraceae</taxon>
        <taxon>Candidatus Competibacter</taxon>
    </lineage>
</organism>
<accession>W6MDK3</accession>
<comment type="caution">
    <text evidence="1">The sequence shown here is derived from an EMBL/GenBank/DDBJ whole genome shotgun (WGS) entry which is preliminary data.</text>
</comment>
<keyword evidence="2" id="KW-1185">Reference proteome</keyword>
<dbReference type="STRING" id="1400863.BN873_370012"/>
<evidence type="ECO:0000313" key="2">
    <source>
        <dbReference type="Proteomes" id="UP000035760"/>
    </source>
</evidence>
<dbReference type="AlphaFoldDB" id="W6MDK3"/>
<evidence type="ECO:0008006" key="3">
    <source>
        <dbReference type="Google" id="ProtNLM"/>
    </source>
</evidence>
<dbReference type="OrthoDB" id="6892266at2"/>
<proteinExistence type="predicted"/>